<feature type="signal peptide" evidence="1">
    <location>
        <begin position="1"/>
        <end position="26"/>
    </location>
</feature>
<dbReference type="Pfam" id="PF05193">
    <property type="entry name" value="Peptidase_M16_C"/>
    <property type="match status" value="1"/>
</dbReference>
<evidence type="ECO:0000313" key="4">
    <source>
        <dbReference type="Proteomes" id="UP000469385"/>
    </source>
</evidence>
<evidence type="ECO:0000256" key="1">
    <source>
        <dbReference type="SAM" id="SignalP"/>
    </source>
</evidence>
<name>A0A6N8IT41_9BURK</name>
<keyword evidence="4" id="KW-1185">Reference proteome</keyword>
<dbReference type="PANTHER" id="PTHR11851">
    <property type="entry name" value="METALLOPROTEASE"/>
    <property type="match status" value="1"/>
</dbReference>
<organism evidence="3 4">
    <name type="scientific">Ramlibacter pinisoli</name>
    <dbReference type="NCBI Taxonomy" id="2682844"/>
    <lineage>
        <taxon>Bacteria</taxon>
        <taxon>Pseudomonadati</taxon>
        <taxon>Pseudomonadota</taxon>
        <taxon>Betaproteobacteria</taxon>
        <taxon>Burkholderiales</taxon>
        <taxon>Comamonadaceae</taxon>
        <taxon>Ramlibacter</taxon>
    </lineage>
</organism>
<proteinExistence type="predicted"/>
<evidence type="ECO:0000313" key="3">
    <source>
        <dbReference type="EMBL" id="MVQ30034.1"/>
    </source>
</evidence>
<reference evidence="3 4" key="1">
    <citation type="submission" date="2019-12" db="EMBL/GenBank/DDBJ databases">
        <authorList>
            <person name="Huq M.A."/>
        </authorList>
    </citation>
    <scope>NUCLEOTIDE SEQUENCE [LARGE SCALE GENOMIC DNA]</scope>
    <source>
        <strain evidence="3 4">MAH-25</strain>
    </source>
</reference>
<evidence type="ECO:0000259" key="2">
    <source>
        <dbReference type="Pfam" id="PF05193"/>
    </source>
</evidence>
<feature type="chain" id="PRO_5026757406" evidence="1">
    <location>
        <begin position="27"/>
        <end position="452"/>
    </location>
</feature>
<dbReference type="Gene3D" id="3.30.830.10">
    <property type="entry name" value="Metalloenzyme, LuxS/M16 peptidase-like"/>
    <property type="match status" value="2"/>
</dbReference>
<protein>
    <submittedName>
        <fullName evidence="3">Insulinase family protein</fullName>
    </submittedName>
</protein>
<dbReference type="RefSeq" id="WP_157397967.1">
    <property type="nucleotide sequence ID" value="NZ_WSEL01000003.1"/>
</dbReference>
<dbReference type="InterPro" id="IPR007863">
    <property type="entry name" value="Peptidase_M16_C"/>
</dbReference>
<dbReference type="SUPFAM" id="SSF63411">
    <property type="entry name" value="LuxS/MPP-like metallohydrolase"/>
    <property type="match status" value="2"/>
</dbReference>
<dbReference type="AlphaFoldDB" id="A0A6N8IT41"/>
<comment type="caution">
    <text evidence="3">The sequence shown here is derived from an EMBL/GenBank/DDBJ whole genome shotgun (WGS) entry which is preliminary data.</text>
</comment>
<dbReference type="InterPro" id="IPR011249">
    <property type="entry name" value="Metalloenz_LuxS/M16"/>
</dbReference>
<keyword evidence="1" id="KW-0732">Signal</keyword>
<gene>
    <name evidence="3" type="ORF">GON04_11285</name>
</gene>
<dbReference type="InterPro" id="IPR050361">
    <property type="entry name" value="MPP/UQCRC_Complex"/>
</dbReference>
<dbReference type="EMBL" id="WSEL01000003">
    <property type="protein sequence ID" value="MVQ30034.1"/>
    <property type="molecule type" value="Genomic_DNA"/>
</dbReference>
<feature type="domain" description="Peptidase M16 C-terminal" evidence="2">
    <location>
        <begin position="200"/>
        <end position="380"/>
    </location>
</feature>
<accession>A0A6N8IT41</accession>
<dbReference type="GO" id="GO:0046872">
    <property type="term" value="F:metal ion binding"/>
    <property type="evidence" value="ECO:0007669"/>
    <property type="project" value="InterPro"/>
</dbReference>
<dbReference type="Proteomes" id="UP000469385">
    <property type="component" value="Unassembled WGS sequence"/>
</dbReference>
<sequence length="452" mass="47603">MTRLLPVLRAGLAAVACLATASASLAALPIQKWQQASGATVYLVESHAIPMVDVQIDVDGGGRRDPAAQAGLASLTASMTGKGVLAAGNEPALDENQLGEAWADLGAGFGGDAGSDRMSFSLRSLTDPALLERAVHLAARQIGEPSFPSDVWLRDRQRIAASIREANTRPGTVAGRAYRQAVYGGHPYGYETTEATLAAIEVDDMRRFHRAHVLPCRAKASVVGNVTRAQADAIVAELLSRLPQGTGACPVLPPVADVPPLAAPAAIAVPFQSAQAHVLFGQPGFRRSDPDFFPLLVGNYILGGSGLVSRLSDEVREKRGLSYGASSSFSPGLHAGAFTVGLQTRPDQAAQATQVARETVARFVAEGPSAAELKAAKDNLVGGFALRIDSNRKLLDNVASIAWNELPLDYLDTWTAQVERVTAEQVRAAMARKLQPERMVTITVGATPPAVR</sequence>
<dbReference type="PANTHER" id="PTHR11851:SF224">
    <property type="entry name" value="PROCESSING PROTEASE"/>
    <property type="match status" value="1"/>
</dbReference>